<reference evidence="11" key="1">
    <citation type="submission" date="2021-09" db="EMBL/GenBank/DDBJ databases">
        <authorList>
            <consortium name="AG Swart"/>
            <person name="Singh M."/>
            <person name="Singh A."/>
            <person name="Seah K."/>
            <person name="Emmerich C."/>
        </authorList>
    </citation>
    <scope>NUCLEOTIDE SEQUENCE</scope>
    <source>
        <strain evidence="11">ATCC30299</strain>
    </source>
</reference>
<keyword evidence="5" id="KW-0802">TPR repeat</keyword>
<sequence>MQLRYSKNLQPAVDGMQKISAITWSANGMRLAVSTADRVVHLYDDQGERKDKFPTRPAEKGQMSYVVRALAFSPDSTRLAVAQSDNIVFVYKLGTEWGEKKSICNKFPQSSAVTCMNWPRTKAHDIIFGLAEGKVKSGQVRSNKAATLYSSESYVVSVASSIDGETIISGHLDGTIYRYTLENHQLAKIVAHPSVPYALDWGEHICAAGNDGKVIFYTDDGNVFQRFDYSYDTSVKEFTVAAFNPAGDTVVIGNFNKFFVYGYNPKRPEWVEKLVKNIENLYSVTALCWKPDGSKVVLGSLCGSVDVFEICLRKARYKGKFEFTYVSISQVIVKELASSLKVAIKSDFGLEINKINIYQDRYVVAHTAETLLLGDLETSRLSEIQWRGSGKEKYDFSSPGVCMIFNAGELTLVEYGSNEILGNCRTEQMSPHLISARLNYSRVKSEEDYHLAIKIIAFLLDPHTICVQDLKTGNSAALINHDAKIDFLELNASATKLLYRDKRRQLMLYNIKTQTKSTLLQFCSYVQWVPNSDVVVAQSRNNLNVWYNIDDPDKVTVYNIKGEVEEIERNKNGTEVIVNEGMSTVSYALDEPLIEFGFALESRNLARAVEILEPLNNTPEIEANWKALAEIALEEQNLRVAEQCYSALGDVGKSRYLHKVNKLCDKHKAETAQEGIQSYLVQAKLSALEKQFHRAEAILLDQNDVEEAMEMYQELHRWDEIINIAEKRKHPKLHDLKANYFNWLLQTNQEEKAAEVKARDGDYPGAISLYLKGKLPARAAALVSKYNINNSDIMEKIASALQAAEMHEKAGEFFEKLDMPDKALESYVKGNAYRKAVDLARRNYPTYIAKLEEKWGDYLVSQKQMDASVNHFIEAGAYQKAIEAAINARQWTKAVQLLGQQSQDVAKPYYKQIAKHYADIRQLDQAEKFYMKAGAFNDVFEMLTSNNKWEQAYRFACKNMPDTEVTLLYTKQAQKLESEGLLKEAEKMYLTVNEADMAINMYKKAQQYDNMIKLVAKYRKELLKDTHIYLAQQFDAEGKFKEAEHHFVEAGAWKMAVDIYRKKNMWDEALRLAKAYGGPKEIAEVARKWAETHAGKGGGSDLLMKQGLVEAALEFEVEQRNYDAAFRLAEAHCRHRLNDVHLSYALYLEDENRWKEAEEEFIKAGRAQEAVNMYEHQGDFYSALRVARQYCPDMVPEILSSQAKYHIDRGEFPKAEQCLLAAKLPEKAVEMYANARMRNDAIRVAKDHAPHLVSRVINVEEATGAEDMKQTARVLEQSRDYVKAINAYLSISQDVTNDFDLLEEVWERAVQLAMTYDKDRCQQIIMLVSQRLKGIQRYDAAADMYAGIGQYEEAIKCYIEGKDFKRAKEMVMSIKNTDIEAKLRNLVENEEKKYLQAKGDYTGLMPLDRNAARDIIISGGDWEGALEKVKGNPQMLSEILLKCTTHMTEEGHFAQALKIFSVYGSPADSAFFTIYKTLCVEVLAECEDEEIYDLRTVLKLLLDNMYDRNSPVTKEFERYFRIIQLLYLKGTCKNKNQRGLYTKICVSLLRYTNEVRVDKAFYDAGVACQEEGWLNMAFIFLNRYLDIADAIQDPDTGAAALGDNTDFEGTDIPTSNIPLPDNNITDNDTRDRLRDWVLQVSMDHRVEQKLSTRHCDSCGAEIYIANLQCPNCGFAWEPCLITGFPVMRGSEVACTNCDRPANKNEWNAYLLSNSSCPWCSSIQSQAF</sequence>
<keyword evidence="7" id="KW-0966">Cell projection</keyword>
<accession>A0AAU9JJG8</accession>
<dbReference type="Proteomes" id="UP001162131">
    <property type="component" value="Unassembled WGS sequence"/>
</dbReference>
<keyword evidence="6" id="KW-0969">Cilium</keyword>
<dbReference type="GO" id="GO:0036064">
    <property type="term" value="C:ciliary basal body"/>
    <property type="evidence" value="ECO:0007669"/>
    <property type="project" value="TreeGrafter"/>
</dbReference>
<evidence type="ECO:0000256" key="6">
    <source>
        <dbReference type="ARBA" id="ARBA00023069"/>
    </source>
</evidence>
<dbReference type="SUPFAM" id="SSF50998">
    <property type="entry name" value="Quinoprotein alcohol dehydrogenase-like"/>
    <property type="match status" value="1"/>
</dbReference>
<evidence type="ECO:0000256" key="3">
    <source>
        <dbReference type="ARBA" id="ARBA00022574"/>
    </source>
</evidence>
<dbReference type="GO" id="GO:0005930">
    <property type="term" value="C:axoneme"/>
    <property type="evidence" value="ECO:0007669"/>
    <property type="project" value="TreeGrafter"/>
</dbReference>
<comment type="similarity">
    <text evidence="8">Belongs to the IFT172 family.</text>
</comment>
<dbReference type="Gene3D" id="1.25.40.470">
    <property type="match status" value="3"/>
</dbReference>
<dbReference type="InterPro" id="IPR015943">
    <property type="entry name" value="WD40/YVTN_repeat-like_dom_sf"/>
</dbReference>
<dbReference type="InterPro" id="IPR001680">
    <property type="entry name" value="WD40_rpt"/>
</dbReference>
<evidence type="ECO:0000256" key="8">
    <source>
        <dbReference type="ARBA" id="ARBA00038130"/>
    </source>
</evidence>
<keyword evidence="3" id="KW-0853">WD repeat</keyword>
<dbReference type="Pfam" id="PF23387">
    <property type="entry name" value="TPR_IFT80_172"/>
    <property type="match status" value="1"/>
</dbReference>
<evidence type="ECO:0000256" key="4">
    <source>
        <dbReference type="ARBA" id="ARBA00022737"/>
    </source>
</evidence>
<dbReference type="InterPro" id="IPR056157">
    <property type="entry name" value="TPR_IFT80_172_dom"/>
</dbReference>
<dbReference type="FunFam" id="2.130.10.10:FF:003383">
    <property type="entry name" value="Uncharacterized protein"/>
    <property type="match status" value="1"/>
</dbReference>
<comment type="caution">
    <text evidence="11">The sequence shown here is derived from an EMBL/GenBank/DDBJ whole genome shotgun (WGS) entry which is preliminary data.</text>
</comment>
<dbReference type="PANTHER" id="PTHR15722">
    <property type="entry name" value="IFT140/172-RELATED"/>
    <property type="match status" value="1"/>
</dbReference>
<keyword evidence="12" id="KW-1185">Reference proteome</keyword>
<evidence type="ECO:0000313" key="11">
    <source>
        <dbReference type="EMBL" id="CAG9326113.1"/>
    </source>
</evidence>
<dbReference type="FunFam" id="1.25.40.470:FF:000008">
    <property type="entry name" value="Intraflagellar transport protein 172 homolog"/>
    <property type="match status" value="1"/>
</dbReference>
<dbReference type="EMBL" id="CAJZBQ010000040">
    <property type="protein sequence ID" value="CAG9326113.1"/>
    <property type="molecule type" value="Genomic_DNA"/>
</dbReference>
<dbReference type="InterPro" id="IPR036322">
    <property type="entry name" value="WD40_repeat_dom_sf"/>
</dbReference>
<dbReference type="PANTHER" id="PTHR15722:SF2">
    <property type="entry name" value="INTRAFLAGELLAR TRANSPORT PROTEIN 172 HOMOLOG"/>
    <property type="match status" value="1"/>
</dbReference>
<proteinExistence type="inferred from homology"/>
<dbReference type="InterPro" id="IPR056168">
    <property type="entry name" value="TPR_IF140/IFT172/WDR19"/>
</dbReference>
<evidence type="ECO:0000313" key="12">
    <source>
        <dbReference type="Proteomes" id="UP001162131"/>
    </source>
</evidence>
<dbReference type="GO" id="GO:0042073">
    <property type="term" value="P:intraciliary transport"/>
    <property type="evidence" value="ECO:0007669"/>
    <property type="project" value="TreeGrafter"/>
</dbReference>
<gene>
    <name evidence="11" type="ORF">BSTOLATCC_MIC40550</name>
</gene>
<dbReference type="Pfam" id="PF24762">
    <property type="entry name" value="TPR_IF140-IFT172"/>
    <property type="match status" value="1"/>
</dbReference>
<evidence type="ECO:0000259" key="10">
    <source>
        <dbReference type="Pfam" id="PF24762"/>
    </source>
</evidence>
<evidence type="ECO:0000256" key="5">
    <source>
        <dbReference type="ARBA" id="ARBA00022803"/>
    </source>
</evidence>
<dbReference type="Pfam" id="PF00400">
    <property type="entry name" value="WD40"/>
    <property type="match status" value="2"/>
</dbReference>
<evidence type="ECO:0000259" key="9">
    <source>
        <dbReference type="Pfam" id="PF23387"/>
    </source>
</evidence>
<evidence type="ECO:0008006" key="13">
    <source>
        <dbReference type="Google" id="ProtNLM"/>
    </source>
</evidence>
<keyword evidence="4" id="KW-0677">Repeat</keyword>
<dbReference type="Gene3D" id="2.130.10.10">
    <property type="entry name" value="YVTN repeat-like/Quinoprotein amine dehydrogenase"/>
    <property type="match status" value="2"/>
</dbReference>
<dbReference type="InterPro" id="IPR011990">
    <property type="entry name" value="TPR-like_helical_dom_sf"/>
</dbReference>
<dbReference type="SUPFAM" id="SSF48452">
    <property type="entry name" value="TPR-like"/>
    <property type="match status" value="1"/>
</dbReference>
<organism evidence="11 12">
    <name type="scientific">Blepharisma stoltei</name>
    <dbReference type="NCBI Taxonomy" id="1481888"/>
    <lineage>
        <taxon>Eukaryota</taxon>
        <taxon>Sar</taxon>
        <taxon>Alveolata</taxon>
        <taxon>Ciliophora</taxon>
        <taxon>Postciliodesmatophora</taxon>
        <taxon>Heterotrichea</taxon>
        <taxon>Heterotrichida</taxon>
        <taxon>Blepharismidae</taxon>
        <taxon>Blepharisma</taxon>
    </lineage>
</organism>
<name>A0AAU9JJG8_9CILI</name>
<dbReference type="SMART" id="SM00320">
    <property type="entry name" value="WD40"/>
    <property type="match status" value="5"/>
</dbReference>
<dbReference type="InterPro" id="IPR011047">
    <property type="entry name" value="Quinoprotein_ADH-like_sf"/>
</dbReference>
<evidence type="ECO:0000256" key="2">
    <source>
        <dbReference type="ARBA" id="ARBA00022473"/>
    </source>
</evidence>
<feature type="domain" description="IFT80/172/WDR35 TPR" evidence="9">
    <location>
        <begin position="625"/>
        <end position="752"/>
    </location>
</feature>
<dbReference type="SUPFAM" id="SSF50978">
    <property type="entry name" value="WD40 repeat-like"/>
    <property type="match status" value="1"/>
</dbReference>
<feature type="domain" description="IF140/IFT172/WDR19 TPR" evidence="10">
    <location>
        <begin position="972"/>
        <end position="1130"/>
    </location>
</feature>
<evidence type="ECO:0000256" key="7">
    <source>
        <dbReference type="ARBA" id="ARBA00023273"/>
    </source>
</evidence>
<dbReference type="GO" id="GO:0030992">
    <property type="term" value="C:intraciliary transport particle B"/>
    <property type="evidence" value="ECO:0007669"/>
    <property type="project" value="TreeGrafter"/>
</dbReference>
<comment type="subcellular location">
    <subcellularLocation>
        <location evidence="1">Cell projection</location>
        <location evidence="1">Cilium</location>
    </subcellularLocation>
</comment>
<evidence type="ECO:0000256" key="1">
    <source>
        <dbReference type="ARBA" id="ARBA00004138"/>
    </source>
</evidence>
<keyword evidence="2" id="KW-0217">Developmental protein</keyword>
<protein>
    <recommendedName>
        <fullName evidence="13">Intraflagellar transport protein</fullName>
    </recommendedName>
</protein>